<proteinExistence type="predicted"/>
<dbReference type="Proteomes" id="UP000050794">
    <property type="component" value="Unassembled WGS sequence"/>
</dbReference>
<protein>
    <submittedName>
        <fullName evidence="3">Pept_C1 domain-containing protein</fullName>
    </submittedName>
</protein>
<keyword evidence="2" id="KW-1185">Reference proteome</keyword>
<dbReference type="WBParaSite" id="TCNE_0000503801-mRNA-1">
    <property type="protein sequence ID" value="TCNE_0000503801-mRNA-1"/>
    <property type="gene ID" value="TCNE_0000503801"/>
</dbReference>
<accession>A0A183U968</accession>
<evidence type="ECO:0000313" key="3">
    <source>
        <dbReference type="WBParaSite" id="TCNE_0000503801-mRNA-1"/>
    </source>
</evidence>
<evidence type="ECO:0000313" key="2">
    <source>
        <dbReference type="Proteomes" id="UP000050794"/>
    </source>
</evidence>
<gene>
    <name evidence="1" type="ORF">TCNE_LOCUS5039</name>
</gene>
<dbReference type="AlphaFoldDB" id="A0A183U968"/>
<sequence length="66" mass="7598">MPVYKIAGEIYVNVSALYENEQQRPSFANYYHYEADEATVLRWGTERGKNITGQEHCKHVIASHPS</sequence>
<name>A0A183U968_TOXCA</name>
<reference evidence="1 2" key="2">
    <citation type="submission" date="2018-11" db="EMBL/GenBank/DDBJ databases">
        <authorList>
            <consortium name="Pathogen Informatics"/>
        </authorList>
    </citation>
    <scope>NUCLEOTIDE SEQUENCE [LARGE SCALE GENOMIC DNA]</scope>
</reference>
<organism evidence="2 3">
    <name type="scientific">Toxocara canis</name>
    <name type="common">Canine roundworm</name>
    <dbReference type="NCBI Taxonomy" id="6265"/>
    <lineage>
        <taxon>Eukaryota</taxon>
        <taxon>Metazoa</taxon>
        <taxon>Ecdysozoa</taxon>
        <taxon>Nematoda</taxon>
        <taxon>Chromadorea</taxon>
        <taxon>Rhabditida</taxon>
        <taxon>Spirurina</taxon>
        <taxon>Ascaridomorpha</taxon>
        <taxon>Ascaridoidea</taxon>
        <taxon>Toxocaridae</taxon>
        <taxon>Toxocara</taxon>
    </lineage>
</organism>
<reference evidence="3" key="1">
    <citation type="submission" date="2016-06" db="UniProtKB">
        <authorList>
            <consortium name="WormBaseParasite"/>
        </authorList>
    </citation>
    <scope>IDENTIFICATION</scope>
</reference>
<dbReference type="EMBL" id="UYWY01010531">
    <property type="protein sequence ID" value="VDM33757.1"/>
    <property type="molecule type" value="Genomic_DNA"/>
</dbReference>
<evidence type="ECO:0000313" key="1">
    <source>
        <dbReference type="EMBL" id="VDM33757.1"/>
    </source>
</evidence>